<protein>
    <recommendedName>
        <fullName evidence="2">Hypersensitivity response secretion-like HrpJ domain-containing protein</fullName>
    </recommendedName>
</protein>
<keyword evidence="3" id="KW-0614">Plasmid</keyword>
<dbReference type="SUPFAM" id="SSF140591">
    <property type="entry name" value="Type III secretion system domain"/>
    <property type="match status" value="1"/>
</dbReference>
<feature type="region of interest" description="Disordered" evidence="1">
    <location>
        <begin position="10"/>
        <end position="32"/>
    </location>
</feature>
<gene>
    <name evidence="3" type="ORF">MB84_29330</name>
</gene>
<dbReference type="InterPro" id="IPR010812">
    <property type="entry name" value="HrpJ-like"/>
</dbReference>
<dbReference type="Pfam" id="PF07201">
    <property type="entry name" value="HrpJ"/>
    <property type="match status" value="1"/>
</dbReference>
<evidence type="ECO:0000256" key="1">
    <source>
        <dbReference type="SAM" id="MobiDB-lite"/>
    </source>
</evidence>
<dbReference type="KEGG" id="pox:MB84_29330"/>
<evidence type="ECO:0000259" key="2">
    <source>
        <dbReference type="Pfam" id="PF07201"/>
    </source>
</evidence>
<accession>A0A0G3ICE6</accession>
<dbReference type="EMBL" id="CP011518">
    <property type="protein sequence ID" value="AKK24872.1"/>
    <property type="molecule type" value="Genomic_DNA"/>
</dbReference>
<dbReference type="GO" id="GO:0046903">
    <property type="term" value="P:secretion"/>
    <property type="evidence" value="ECO:0007669"/>
    <property type="project" value="InterPro"/>
</dbReference>
<proteinExistence type="predicted"/>
<evidence type="ECO:0000313" key="3">
    <source>
        <dbReference type="EMBL" id="AKK24872.1"/>
    </source>
</evidence>
<feature type="domain" description="Hypersensitivity response secretion-like HrpJ" evidence="2">
    <location>
        <begin position="50"/>
        <end position="187"/>
    </location>
</feature>
<evidence type="ECO:0000313" key="4">
    <source>
        <dbReference type="Proteomes" id="UP000035050"/>
    </source>
</evidence>
<dbReference type="OrthoDB" id="6480224at2"/>
<name>A0A0G3ICE6_9BURK</name>
<dbReference type="PATRIC" id="fig|573737.6.peg.5866"/>
<sequence length="353" mass="38318">MIRIFQPTIDISSNTLPDAQPTRAPSAPPPESVTSTALAQLLEFEGDALRETEENLAFALGGRQRETRRTPGKDETVRVRIQKLVTEVSAVEGAQLDGILEAGPHDWMHASQPLAALLAQTGDAGQAALTLAAWLARGTLDPQLRARLEDALAQLGADGNLALSLFASLEFPNPPPALRRELVSLYHLANEQPDGTAAYAQKRKLSYWLEALGEPAQRAGKVRTMMKVLAYELSASGQPIVGSHLAAVIGDLRQLLRVLSLEAHCHQIAQTLGVPGIDGEVLLRCLVRLTEQVWSSPDSVAETLPPLEEGQHYRVAHGLGRLVQLSPEDCFDDGEHKAQLERAIAELRDRHAE</sequence>
<dbReference type="RefSeq" id="WP_065225875.1">
    <property type="nucleotide sequence ID" value="NZ_CP011518.2"/>
</dbReference>
<dbReference type="GO" id="GO:0019867">
    <property type="term" value="C:outer membrane"/>
    <property type="evidence" value="ECO:0007669"/>
    <property type="project" value="InterPro"/>
</dbReference>
<organism evidence="3 4">
    <name type="scientific">Pandoraea oxalativorans</name>
    <dbReference type="NCBI Taxonomy" id="573737"/>
    <lineage>
        <taxon>Bacteria</taxon>
        <taxon>Pseudomonadati</taxon>
        <taxon>Pseudomonadota</taxon>
        <taxon>Betaproteobacteria</taxon>
        <taxon>Burkholderiales</taxon>
        <taxon>Burkholderiaceae</taxon>
        <taxon>Pandoraea</taxon>
    </lineage>
</organism>
<dbReference type="AlphaFoldDB" id="A0A0G3ICE6"/>
<keyword evidence="4" id="KW-1185">Reference proteome</keyword>
<dbReference type="Proteomes" id="UP000035050">
    <property type="component" value="Plasmid pPO70-1"/>
</dbReference>
<reference evidence="3" key="1">
    <citation type="submission" date="2016-06" db="EMBL/GenBank/DDBJ databases">
        <title>Pandoraea oxalativorans DSM 23570 Genome Sequencing.</title>
        <authorList>
            <person name="Ee R."/>
            <person name="Lim Y.-L."/>
            <person name="Yong D."/>
            <person name="Yin W.-F."/>
            <person name="Chan K.-G."/>
        </authorList>
    </citation>
    <scope>NUCLEOTIDE SEQUENCE</scope>
    <source>
        <strain evidence="3">DSM 23570</strain>
        <plasmid evidence="3">pPO70-1</plasmid>
    </source>
</reference>
<geneLocation type="plasmid" evidence="3 4">
    <name>pPO70-1</name>
</geneLocation>